<name>A0AAN0M5H5_9VIBR</name>
<keyword evidence="3" id="KW-1185">Reference proteome</keyword>
<gene>
    <name evidence="2" type="ORF">QYQ95_16700</name>
</gene>
<evidence type="ECO:0000313" key="2">
    <source>
        <dbReference type="EMBL" id="WZS88189.1"/>
    </source>
</evidence>
<evidence type="ECO:0000313" key="3">
    <source>
        <dbReference type="Proteomes" id="UP001441914"/>
    </source>
</evidence>
<organism evidence="2 3">
    <name type="scientific">Vibrio cyclitrophicus ZF270</name>
    <dbReference type="NCBI Taxonomy" id="1136176"/>
    <lineage>
        <taxon>Bacteria</taxon>
        <taxon>Pseudomonadati</taxon>
        <taxon>Pseudomonadota</taxon>
        <taxon>Gammaproteobacteria</taxon>
        <taxon>Vibrionales</taxon>
        <taxon>Vibrionaceae</taxon>
        <taxon>Vibrio</taxon>
    </lineage>
</organism>
<dbReference type="Proteomes" id="UP001441914">
    <property type="component" value="Chromosome 2"/>
</dbReference>
<sequence>MADSVRDQLLSKGWGRHSSILIDSSVCDWLSPMLPESVRELCVEDNLIIISTYDCAVINHCFDAEPWVNVLIAKRIESMKKGFQNGRNERKLHFPIDVDGEDHYFEVNAASIFQFERKLLLDLTKLANYDIQEHTALSLKSWLAERFRRDVWPDAFNNSTKSAKGRLKSYYKRRNDFVSGVYLNLDTWEEKEPGEKYRIMAIIAVEDGKLRPLRAALRETEKSLANADTQALDNFLKSELKNALGDTVDWVDDPTSPPLNVAIEIKPESGITVSHLRNFRRLNPYSMSDETDGAPMPAEMEGSAQ</sequence>
<dbReference type="RefSeq" id="WP_016800245.1">
    <property type="nucleotide sequence ID" value="NZ_AIDR02000030.1"/>
</dbReference>
<reference evidence="2 3" key="1">
    <citation type="journal article" date="2024" name="Elife">
        <title>Polysaccharide breakdown products drive degradation-dispersal cycles of foraging bacteria through changes in metabolism and motility.</title>
        <authorList>
            <person name="Stubbusch A.K."/>
            <person name="Keegstra J.M."/>
            <person name="Schwartzman J."/>
            <person name="Pontrelli S."/>
            <person name="Clerc E.E."/>
            <person name="Stocker R."/>
            <person name="Magnabosco C."/>
            <person name="Schubert O.T."/>
            <person name="Ackermann M."/>
            <person name="D'Souza G.G."/>
        </authorList>
    </citation>
    <scope>NUCLEOTIDE SEQUENCE [LARGE SCALE GENOMIC DNA]</scope>
    <source>
        <strain evidence="2 3">ZF270</strain>
    </source>
</reference>
<dbReference type="EMBL" id="CP135177">
    <property type="protein sequence ID" value="WZS88189.1"/>
    <property type="molecule type" value="Genomic_DNA"/>
</dbReference>
<accession>A0AAN0M5H5</accession>
<feature type="region of interest" description="Disordered" evidence="1">
    <location>
        <begin position="284"/>
        <end position="305"/>
    </location>
</feature>
<dbReference type="AlphaFoldDB" id="A0AAN0M5H5"/>
<evidence type="ECO:0000256" key="1">
    <source>
        <dbReference type="SAM" id="MobiDB-lite"/>
    </source>
</evidence>
<protein>
    <submittedName>
        <fullName evidence="2">Uncharacterized protein</fullName>
    </submittedName>
</protein>
<proteinExistence type="predicted"/>